<name>A0A975BE92_9BACT</name>
<dbReference type="InterPro" id="IPR016866">
    <property type="entry name" value="UCP028069"/>
</dbReference>
<dbReference type="EMBL" id="CP061799">
    <property type="protein sequence ID" value="QTA83751.1"/>
    <property type="molecule type" value="Genomic_DNA"/>
</dbReference>
<dbReference type="Pfam" id="PF11932">
    <property type="entry name" value="DUF3450"/>
    <property type="match status" value="1"/>
</dbReference>
<keyword evidence="1" id="KW-0175">Coiled coil</keyword>
<accession>A0A975BE92</accession>
<keyword evidence="4" id="KW-1185">Reference proteome</keyword>
<feature type="coiled-coil region" evidence="1">
    <location>
        <begin position="74"/>
        <end position="101"/>
    </location>
</feature>
<reference evidence="3" key="1">
    <citation type="journal article" date="2021" name="Microb. Physiol.">
        <title>Proteogenomic Insights into the Physiology of Marine, Sulfate-Reducing, Filamentous Desulfonema limicola and Desulfonema magnum.</title>
        <authorList>
            <person name="Schnaars V."/>
            <person name="Wohlbrand L."/>
            <person name="Scheve S."/>
            <person name="Hinrichs C."/>
            <person name="Reinhardt R."/>
            <person name="Rabus R."/>
        </authorList>
    </citation>
    <scope>NUCLEOTIDE SEQUENCE</scope>
    <source>
        <strain evidence="3">5ac10</strain>
    </source>
</reference>
<keyword evidence="2" id="KW-0732">Signal</keyword>
<feature type="signal peptide" evidence="2">
    <location>
        <begin position="1"/>
        <end position="21"/>
    </location>
</feature>
<evidence type="ECO:0000313" key="3">
    <source>
        <dbReference type="EMBL" id="QTA83751.1"/>
    </source>
</evidence>
<sequence>MKKSSIFFLFILTCFSSGTYAETRALDLQKNMEQAINTGQKSQKQAEQWALEQAEILNKIREQKNMKRWLAHQKKKYEIYIEKQKQTIDDLKSRKQEVEKIKINLEPFLDEIVVCIEDFIKNDMPFLYEERNKRLAFLKDSLNDYHLDLAEKTKQVFDTLQIEAAYGKNIEKTEQSIEINNIPVQVEIFRLGRTALFYLTPDKKKAGWFNRKTGQWEELPGRYTRDIKRAVEIAEKKRSPMLLNLPVGKVE</sequence>
<evidence type="ECO:0000256" key="2">
    <source>
        <dbReference type="SAM" id="SignalP"/>
    </source>
</evidence>
<feature type="chain" id="PRO_5037491658" evidence="2">
    <location>
        <begin position="22"/>
        <end position="251"/>
    </location>
</feature>
<dbReference type="KEGG" id="dli:dnl_61660"/>
<evidence type="ECO:0000313" key="4">
    <source>
        <dbReference type="Proteomes" id="UP000663720"/>
    </source>
</evidence>
<dbReference type="AlphaFoldDB" id="A0A975BE92"/>
<evidence type="ECO:0000256" key="1">
    <source>
        <dbReference type="SAM" id="Coils"/>
    </source>
</evidence>
<gene>
    <name evidence="3" type="ORF">dnl_61660</name>
</gene>
<organism evidence="3 4">
    <name type="scientific">Desulfonema limicola</name>
    <dbReference type="NCBI Taxonomy" id="45656"/>
    <lineage>
        <taxon>Bacteria</taxon>
        <taxon>Pseudomonadati</taxon>
        <taxon>Thermodesulfobacteriota</taxon>
        <taxon>Desulfobacteria</taxon>
        <taxon>Desulfobacterales</taxon>
        <taxon>Desulfococcaceae</taxon>
        <taxon>Desulfonema</taxon>
    </lineage>
</organism>
<protein>
    <submittedName>
        <fullName evidence="3">DUF3450</fullName>
    </submittedName>
</protein>
<dbReference type="Proteomes" id="UP000663720">
    <property type="component" value="Chromosome"/>
</dbReference>
<dbReference type="RefSeq" id="WP_207689552.1">
    <property type="nucleotide sequence ID" value="NZ_CP061799.1"/>
</dbReference>
<proteinExistence type="predicted"/>